<keyword evidence="2" id="KW-1185">Reference proteome</keyword>
<evidence type="ECO:0000313" key="2">
    <source>
        <dbReference type="Proteomes" id="UP001159363"/>
    </source>
</evidence>
<name>A0ABQ9HQE4_9NEOP</name>
<dbReference type="Proteomes" id="UP001159363">
    <property type="component" value="Chromosome X"/>
</dbReference>
<dbReference type="EMBL" id="JARBHB010000004">
    <property type="protein sequence ID" value="KAJ8886607.1"/>
    <property type="molecule type" value="Genomic_DNA"/>
</dbReference>
<evidence type="ECO:0000313" key="1">
    <source>
        <dbReference type="EMBL" id="KAJ8886607.1"/>
    </source>
</evidence>
<gene>
    <name evidence="1" type="ORF">PR048_012819</name>
</gene>
<organism evidence="1 2">
    <name type="scientific">Dryococelus australis</name>
    <dbReference type="NCBI Taxonomy" id="614101"/>
    <lineage>
        <taxon>Eukaryota</taxon>
        <taxon>Metazoa</taxon>
        <taxon>Ecdysozoa</taxon>
        <taxon>Arthropoda</taxon>
        <taxon>Hexapoda</taxon>
        <taxon>Insecta</taxon>
        <taxon>Pterygota</taxon>
        <taxon>Neoptera</taxon>
        <taxon>Polyneoptera</taxon>
        <taxon>Phasmatodea</taxon>
        <taxon>Verophasmatodea</taxon>
        <taxon>Anareolatae</taxon>
        <taxon>Phasmatidae</taxon>
        <taxon>Eurycanthinae</taxon>
        <taxon>Dryococelus</taxon>
    </lineage>
</organism>
<proteinExistence type="predicted"/>
<sequence length="184" mass="20790">MAVSIEGFACRKFTLEKTNTETDNKSFLQPPVSIRNFYLIPNFPIFNGHAVDNVELEQVSEICNLTDQETLAIVKLGISGEALHDTASKEACSHRALKIRHKERQCRKKQAACFTCGSKQNLAKDCQKSSSSINYEQLNENEVVRATNTSPRYDLCLLHQLTFLIAILKTWFFSITLRVNNATC</sequence>
<reference evidence="1 2" key="1">
    <citation type="submission" date="2023-02" db="EMBL/GenBank/DDBJ databases">
        <title>LHISI_Scaffold_Assembly.</title>
        <authorList>
            <person name="Stuart O.P."/>
            <person name="Cleave R."/>
            <person name="Magrath M.J.L."/>
            <person name="Mikheyev A.S."/>
        </authorList>
    </citation>
    <scope>NUCLEOTIDE SEQUENCE [LARGE SCALE GENOMIC DNA]</scope>
    <source>
        <strain evidence="1">Daus_M_001</strain>
        <tissue evidence="1">Leg muscle</tissue>
    </source>
</reference>
<comment type="caution">
    <text evidence="1">The sequence shown here is derived from an EMBL/GenBank/DDBJ whole genome shotgun (WGS) entry which is preliminary data.</text>
</comment>
<accession>A0ABQ9HQE4</accession>
<protein>
    <submittedName>
        <fullName evidence="1">Uncharacterized protein</fullName>
    </submittedName>
</protein>